<evidence type="ECO:0000313" key="1">
    <source>
        <dbReference type="EMBL" id="XBH07347.1"/>
    </source>
</evidence>
<name>A0AAU7CQF1_9BACT</name>
<dbReference type="SUPFAM" id="SSF53756">
    <property type="entry name" value="UDP-Glycosyltransferase/glycogen phosphorylase"/>
    <property type="match status" value="1"/>
</dbReference>
<proteinExistence type="predicted"/>
<gene>
    <name evidence="1" type="ORF">V5E97_15275</name>
</gene>
<evidence type="ECO:0008006" key="2">
    <source>
        <dbReference type="Google" id="ProtNLM"/>
    </source>
</evidence>
<dbReference type="RefSeq" id="WP_406700184.1">
    <property type="nucleotide sequence ID" value="NZ_CP155447.1"/>
</dbReference>
<sequence>MTFMSSKTEGRSVRTAAPGVVVLSSSLLTDRMLLFTRFLDELSQGTCATVWATTAREERFRDLWDSASAIVEPFPAVRPFREFPHNYLRRFNEYVWDFRQRPPSRLSMMRHVRKRTRARHVRALELPARVLARLRLERPLEDWLERLMLAYPRSPEALSRLKTLQPAALVTTGPFRYDEPAIVAVAKNLRIPTLALITSWDNLSTKARMVLKYDGYLLWSEQMRRELLHFYPDSARVPSYVVGAPQFDAFFQRRFQRSREEFCASQGLEPQRPLIVYALGSPNFLREHHGAAYLAERVARGDLGNAQLLIRPHPVFDNGNEAEALRGISPQVIVQRTGAAGAALTERSQDEFQITEWVNTFRHADVVVNLSSTVVIDAAIFDRPVVNLNYDPEPGRPNQALVKDANHRWTHFKPVAESGGVWLVNEPDEMVEAVKGYLQHPELHRAQRRWIVEYVCGRLDGSSGERMAAAVLNFIQGTGGSSDVASMPSALASTVGAD</sequence>
<organism evidence="1">
    <name type="scientific">Singulisphaera sp. Ch08</name>
    <dbReference type="NCBI Taxonomy" id="3120278"/>
    <lineage>
        <taxon>Bacteria</taxon>
        <taxon>Pseudomonadati</taxon>
        <taxon>Planctomycetota</taxon>
        <taxon>Planctomycetia</taxon>
        <taxon>Isosphaerales</taxon>
        <taxon>Isosphaeraceae</taxon>
        <taxon>Singulisphaera</taxon>
    </lineage>
</organism>
<dbReference type="Gene3D" id="3.40.50.12580">
    <property type="match status" value="1"/>
</dbReference>
<reference evidence="1" key="1">
    <citation type="submission" date="2024-05" db="EMBL/GenBank/DDBJ databases">
        <title>Planctomycetes of the genus Singulisphaera possess chitinolytic capabilities.</title>
        <authorList>
            <person name="Ivanova A."/>
        </authorList>
    </citation>
    <scope>NUCLEOTIDE SEQUENCE</scope>
    <source>
        <strain evidence="1">Ch08T</strain>
    </source>
</reference>
<protein>
    <recommendedName>
        <fullName evidence="2">CDP-glycerol--glycerophosphate glycerophosphotransferase</fullName>
    </recommendedName>
</protein>
<dbReference type="AlphaFoldDB" id="A0AAU7CQF1"/>
<dbReference type="InterPro" id="IPR043148">
    <property type="entry name" value="TagF_C"/>
</dbReference>
<accession>A0AAU7CQF1</accession>
<dbReference type="EMBL" id="CP155447">
    <property type="protein sequence ID" value="XBH07347.1"/>
    <property type="molecule type" value="Genomic_DNA"/>
</dbReference>